<keyword evidence="5 7" id="KW-0238">DNA-binding</keyword>
<dbReference type="InterPro" id="IPR045076">
    <property type="entry name" value="MutS"/>
</dbReference>
<dbReference type="Pfam" id="PF05192">
    <property type="entry name" value="MutS_III"/>
    <property type="match status" value="1"/>
</dbReference>
<dbReference type="Gene3D" id="3.40.50.300">
    <property type="entry name" value="P-loop containing nucleotide triphosphate hydrolases"/>
    <property type="match status" value="1"/>
</dbReference>
<keyword evidence="6 7" id="KW-0234">DNA repair</keyword>
<dbReference type="GO" id="GO:0005524">
    <property type="term" value="F:ATP binding"/>
    <property type="evidence" value="ECO:0007669"/>
    <property type="project" value="UniProtKB-KW"/>
</dbReference>
<dbReference type="GO" id="GO:0043504">
    <property type="term" value="P:mitochondrial DNA repair"/>
    <property type="evidence" value="ECO:0007669"/>
    <property type="project" value="TreeGrafter"/>
</dbReference>
<comment type="similarity">
    <text evidence="1 7">Belongs to the DNA mismatch repair MutS family.</text>
</comment>
<dbReference type="Pfam" id="PF00488">
    <property type="entry name" value="MutS_V"/>
    <property type="match status" value="1"/>
</dbReference>
<keyword evidence="4" id="KW-0067">ATP-binding</keyword>
<dbReference type="InterPro" id="IPR007696">
    <property type="entry name" value="DNA_mismatch_repair_MutS_core"/>
</dbReference>
<evidence type="ECO:0000256" key="2">
    <source>
        <dbReference type="ARBA" id="ARBA00022741"/>
    </source>
</evidence>
<dbReference type="GO" id="GO:0006298">
    <property type="term" value="P:mismatch repair"/>
    <property type="evidence" value="ECO:0007669"/>
    <property type="project" value="InterPro"/>
</dbReference>
<feature type="non-terminal residue" evidence="10">
    <location>
        <position position="1"/>
    </location>
</feature>
<feature type="compositionally biased region" description="Basic and acidic residues" evidence="8">
    <location>
        <begin position="7"/>
        <end position="18"/>
    </location>
</feature>
<proteinExistence type="inferred from homology"/>
<dbReference type="InterPro" id="IPR000432">
    <property type="entry name" value="DNA_mismatch_repair_MutS_C"/>
</dbReference>
<dbReference type="InterPro" id="IPR036187">
    <property type="entry name" value="DNA_mismatch_repair_MutS_sf"/>
</dbReference>
<dbReference type="EMBL" id="JANBPU010000586">
    <property type="protein sequence ID" value="KAJ1910377.1"/>
    <property type="molecule type" value="Genomic_DNA"/>
</dbReference>
<dbReference type="PIRSF" id="PIRSF037677">
    <property type="entry name" value="DNA_mis_repair_Msh6"/>
    <property type="match status" value="1"/>
</dbReference>
<evidence type="ECO:0000313" key="10">
    <source>
        <dbReference type="EMBL" id="KAJ1910377.1"/>
    </source>
</evidence>
<evidence type="ECO:0000256" key="1">
    <source>
        <dbReference type="ARBA" id="ARBA00006271"/>
    </source>
</evidence>
<dbReference type="SUPFAM" id="SSF48334">
    <property type="entry name" value="DNA repair protein MutS, domain III"/>
    <property type="match status" value="1"/>
</dbReference>
<dbReference type="OrthoDB" id="10252754at2759"/>
<dbReference type="Gene3D" id="3.30.420.110">
    <property type="entry name" value="MutS, connector domain"/>
    <property type="match status" value="1"/>
</dbReference>
<feature type="domain" description="DNA mismatch repair proteins mutS family" evidence="9">
    <location>
        <begin position="878"/>
        <end position="894"/>
    </location>
</feature>
<evidence type="ECO:0000256" key="4">
    <source>
        <dbReference type="ARBA" id="ARBA00022840"/>
    </source>
</evidence>
<dbReference type="PANTHER" id="PTHR11361">
    <property type="entry name" value="DNA MISMATCH REPAIR PROTEIN MUTS FAMILY MEMBER"/>
    <property type="match status" value="1"/>
</dbReference>
<dbReference type="GO" id="GO:0030983">
    <property type="term" value="F:mismatched DNA binding"/>
    <property type="evidence" value="ECO:0007669"/>
    <property type="project" value="InterPro"/>
</dbReference>
<sequence>SYAAQSLRKETHEPDPHPDPTPSQDEDESIRSTALANKQLTVSSSVLRGVQENLSKYPNCVLLTQVGEFYELYYEQADTIGGDILGLQVTDKRYAKTTVRFTGFPIRSLDRYLDILVIRNGLSVALCQQFPTEHNRSFVRRVTRIISPGTLITHSYLNDSGEHHYLLCVTSLTLDNDTKSQDTTHSDPNSLGLAWIDLATGDFMTLATNPDDLPAHLARIRPIELLLCKDDLQAQKYINDIHPSTLSPGPSSTTTITLESSDFFSAWIKESEYINQGHFDLLADESHQPNGSNQNSLELCKMLLDSTEQTSLESTASRSLLNYILKTQVGLLPPLQPPQRYQVEDTVKMMNSTIQNLELIRPIFNSNNSMTFSNAQLSTPLSSSLPPPSIPSSPLSSLLATQSSKQNTLIGQLNRTKTTAGSRLLTERLLSPSTSIEIINNRLDLVEFFIQTPIISDIVRDNLGDVKDAQRSVHRLSLNCGIPNDMLSIASTLKSVSKIKKELGRIIKSEKRKNNKLMASDKDGDADIGNRRVNILKEISKNAKALYPLDSIWKKIEEMVIDENEEKGFPYDTNSVGLNNDSTGGEYEYIAKGFLKPNCTKKLQKMHTQIMEKELYTQKLRLDWQKQFNAPTLKLATMSALGHYIEVSKKDGEKLADVEGFRLIQSLKGKMRFEHKQWTYLLSDIELLKLQLKQEEKRLFEELRGEILGNSSIIRQNCNVLAALDVAISMSIIAKERWYIRPTFISPESSASESQSLSEPHVIYNGRHPVVEQRLLEDGRQFVPNSCYFNTSQSLGHQTILLTGPNMGGKSTFLRQVALVSIMAQMGSFVPATNAQLHIVDSIYTRIGAYDNLAQNQSTFMVEMFETAMILKYATRRSLVIMDEIGRGTSTSDGISIAFATLEYIHDKVGCKALFATHYHELAELCCSASVTMETAGEEEGKKKKKRRNDGLSGVGLFHTAVKEQKDGSFLYIHKVLPGICHKSHGLYVAKLAGIPEEVIQRAQEFSQYYPDNK</sequence>
<dbReference type="Pfam" id="PF05190">
    <property type="entry name" value="MutS_IV"/>
    <property type="match status" value="1"/>
</dbReference>
<dbReference type="Gene3D" id="3.40.1170.10">
    <property type="entry name" value="DNA repair protein MutS, domain I"/>
    <property type="match status" value="1"/>
</dbReference>
<dbReference type="SMART" id="SM00533">
    <property type="entry name" value="MUTSd"/>
    <property type="match status" value="1"/>
</dbReference>
<feature type="region of interest" description="Disordered" evidence="8">
    <location>
        <begin position="377"/>
        <end position="397"/>
    </location>
</feature>
<dbReference type="Gene3D" id="1.10.1420.10">
    <property type="match status" value="2"/>
</dbReference>
<dbReference type="InterPro" id="IPR017261">
    <property type="entry name" value="DNA_mismatch_repair_MutS/MSH"/>
</dbReference>
<dbReference type="SUPFAM" id="SSF55271">
    <property type="entry name" value="DNA repair protein MutS, domain I"/>
    <property type="match status" value="1"/>
</dbReference>
<dbReference type="PANTHER" id="PTHR11361:SF34">
    <property type="entry name" value="DNA MISMATCH REPAIR PROTEIN MSH1, MITOCHONDRIAL"/>
    <property type="match status" value="1"/>
</dbReference>
<evidence type="ECO:0000313" key="11">
    <source>
        <dbReference type="Proteomes" id="UP001150538"/>
    </source>
</evidence>
<dbReference type="SUPFAM" id="SSF53150">
    <property type="entry name" value="DNA repair protein MutS, domain II"/>
    <property type="match status" value="1"/>
</dbReference>
<dbReference type="InterPro" id="IPR027417">
    <property type="entry name" value="P-loop_NTPase"/>
</dbReference>
<comment type="caution">
    <text evidence="10">The sequence shown here is derived from an EMBL/GenBank/DDBJ whole genome shotgun (WGS) entry which is preliminary data.</text>
</comment>
<dbReference type="Proteomes" id="UP001150538">
    <property type="component" value="Unassembled WGS sequence"/>
</dbReference>
<evidence type="ECO:0000256" key="3">
    <source>
        <dbReference type="ARBA" id="ARBA00022763"/>
    </source>
</evidence>
<dbReference type="InterPro" id="IPR036678">
    <property type="entry name" value="MutS_con_dom_sf"/>
</dbReference>
<evidence type="ECO:0000256" key="6">
    <source>
        <dbReference type="ARBA" id="ARBA00023204"/>
    </source>
</evidence>
<evidence type="ECO:0000256" key="5">
    <source>
        <dbReference type="ARBA" id="ARBA00023125"/>
    </source>
</evidence>
<keyword evidence="11" id="KW-1185">Reference proteome</keyword>
<protein>
    <submittedName>
        <fullName evidence="10">MutS protein 1</fullName>
    </submittedName>
</protein>
<accession>A0A9W7ZPU8</accession>
<keyword evidence="2 7" id="KW-0547">Nucleotide-binding</keyword>
<evidence type="ECO:0000259" key="9">
    <source>
        <dbReference type="PROSITE" id="PS00486"/>
    </source>
</evidence>
<dbReference type="Pfam" id="PF01624">
    <property type="entry name" value="MutS_I"/>
    <property type="match status" value="1"/>
</dbReference>
<dbReference type="GO" id="GO:0140664">
    <property type="term" value="F:ATP-dependent DNA damage sensor activity"/>
    <property type="evidence" value="ECO:0007669"/>
    <property type="project" value="InterPro"/>
</dbReference>
<gene>
    <name evidence="10" type="primary">msh1</name>
    <name evidence="10" type="ORF">H4219_006223</name>
</gene>
<dbReference type="Pfam" id="PF05188">
    <property type="entry name" value="MutS_II"/>
    <property type="match status" value="1"/>
</dbReference>
<dbReference type="SUPFAM" id="SSF52540">
    <property type="entry name" value="P-loop containing nucleoside triphosphate hydrolases"/>
    <property type="match status" value="1"/>
</dbReference>
<dbReference type="PROSITE" id="PS00486">
    <property type="entry name" value="DNA_MISMATCH_REPAIR_2"/>
    <property type="match status" value="1"/>
</dbReference>
<dbReference type="InterPro" id="IPR016151">
    <property type="entry name" value="DNA_mismatch_repair_MutS_N"/>
</dbReference>
<reference evidence="10" key="1">
    <citation type="submission" date="2022-07" db="EMBL/GenBank/DDBJ databases">
        <title>Phylogenomic reconstructions and comparative analyses of Kickxellomycotina fungi.</title>
        <authorList>
            <person name="Reynolds N.K."/>
            <person name="Stajich J.E."/>
            <person name="Barry K."/>
            <person name="Grigoriev I.V."/>
            <person name="Crous P."/>
            <person name="Smith M.E."/>
        </authorList>
    </citation>
    <scope>NUCLEOTIDE SEQUENCE</scope>
    <source>
        <strain evidence="10">NBRC 100468</strain>
    </source>
</reference>
<evidence type="ECO:0000256" key="7">
    <source>
        <dbReference type="RuleBase" id="RU003756"/>
    </source>
</evidence>
<dbReference type="GO" id="GO:0005634">
    <property type="term" value="C:nucleus"/>
    <property type="evidence" value="ECO:0007669"/>
    <property type="project" value="TreeGrafter"/>
</dbReference>
<evidence type="ECO:0000256" key="8">
    <source>
        <dbReference type="SAM" id="MobiDB-lite"/>
    </source>
</evidence>
<feature type="region of interest" description="Disordered" evidence="8">
    <location>
        <begin position="1"/>
        <end position="30"/>
    </location>
</feature>
<dbReference type="InterPro" id="IPR007695">
    <property type="entry name" value="DNA_mismatch_repair_MutS-lik_N"/>
</dbReference>
<dbReference type="GO" id="GO:0005739">
    <property type="term" value="C:mitochondrion"/>
    <property type="evidence" value="ECO:0007669"/>
    <property type="project" value="TreeGrafter"/>
</dbReference>
<dbReference type="InterPro" id="IPR007860">
    <property type="entry name" value="DNA_mmatch_repair_MutS_con_dom"/>
</dbReference>
<dbReference type="InterPro" id="IPR007861">
    <property type="entry name" value="DNA_mismatch_repair_MutS_clamp"/>
</dbReference>
<dbReference type="AlphaFoldDB" id="A0A9W7ZPU8"/>
<comment type="function">
    <text evidence="7">Component of the post-replicative DNA mismatch repair system (MMR).</text>
</comment>
<dbReference type="SMART" id="SM00534">
    <property type="entry name" value="MUTSac"/>
    <property type="match status" value="1"/>
</dbReference>
<organism evidence="10 11">
    <name type="scientific">Mycoemilia scoparia</name>
    <dbReference type="NCBI Taxonomy" id="417184"/>
    <lineage>
        <taxon>Eukaryota</taxon>
        <taxon>Fungi</taxon>
        <taxon>Fungi incertae sedis</taxon>
        <taxon>Zoopagomycota</taxon>
        <taxon>Kickxellomycotina</taxon>
        <taxon>Kickxellomycetes</taxon>
        <taxon>Kickxellales</taxon>
        <taxon>Kickxellaceae</taxon>
        <taxon>Mycoemilia</taxon>
    </lineage>
</organism>
<name>A0A9W7ZPU8_9FUNG</name>
<keyword evidence="3 7" id="KW-0227">DNA damage</keyword>